<name>A0ACB6R550_9PLEO</name>
<protein>
    <submittedName>
        <fullName evidence="1">Uncharacterized protein</fullName>
    </submittedName>
</protein>
<dbReference type="Proteomes" id="UP000799755">
    <property type="component" value="Unassembled WGS sequence"/>
</dbReference>
<reference evidence="1" key="1">
    <citation type="journal article" date="2020" name="Stud. Mycol.">
        <title>101 Dothideomycetes genomes: a test case for predicting lifestyles and emergence of pathogens.</title>
        <authorList>
            <person name="Haridas S."/>
            <person name="Albert R."/>
            <person name="Binder M."/>
            <person name="Bloem J."/>
            <person name="Labutti K."/>
            <person name="Salamov A."/>
            <person name="Andreopoulos B."/>
            <person name="Baker S."/>
            <person name="Barry K."/>
            <person name="Bills G."/>
            <person name="Bluhm B."/>
            <person name="Cannon C."/>
            <person name="Castanera R."/>
            <person name="Culley D."/>
            <person name="Daum C."/>
            <person name="Ezra D."/>
            <person name="Gonzalez J."/>
            <person name="Henrissat B."/>
            <person name="Kuo A."/>
            <person name="Liang C."/>
            <person name="Lipzen A."/>
            <person name="Lutzoni F."/>
            <person name="Magnuson J."/>
            <person name="Mondo S."/>
            <person name="Nolan M."/>
            <person name="Ohm R."/>
            <person name="Pangilinan J."/>
            <person name="Park H.-J."/>
            <person name="Ramirez L."/>
            <person name="Alfaro M."/>
            <person name="Sun H."/>
            <person name="Tritt A."/>
            <person name="Yoshinaga Y."/>
            <person name="Zwiers L.-H."/>
            <person name="Turgeon B."/>
            <person name="Goodwin S."/>
            <person name="Spatafora J."/>
            <person name="Crous P."/>
            <person name="Grigoriev I."/>
        </authorList>
    </citation>
    <scope>NUCLEOTIDE SEQUENCE</scope>
    <source>
        <strain evidence="1">ATCC 200398</strain>
    </source>
</reference>
<comment type="caution">
    <text evidence="1">The sequence shown here is derived from an EMBL/GenBank/DDBJ whole genome shotgun (WGS) entry which is preliminary data.</text>
</comment>
<organism evidence="1 2">
    <name type="scientific">Lindgomyces ingoldianus</name>
    <dbReference type="NCBI Taxonomy" id="673940"/>
    <lineage>
        <taxon>Eukaryota</taxon>
        <taxon>Fungi</taxon>
        <taxon>Dikarya</taxon>
        <taxon>Ascomycota</taxon>
        <taxon>Pezizomycotina</taxon>
        <taxon>Dothideomycetes</taxon>
        <taxon>Pleosporomycetidae</taxon>
        <taxon>Pleosporales</taxon>
        <taxon>Lindgomycetaceae</taxon>
        <taxon>Lindgomyces</taxon>
    </lineage>
</organism>
<evidence type="ECO:0000313" key="2">
    <source>
        <dbReference type="Proteomes" id="UP000799755"/>
    </source>
</evidence>
<keyword evidence="2" id="KW-1185">Reference proteome</keyword>
<sequence>MKPKARLGDIDIEQMLSVAGWAIIGHTWFFYISSLLPNNTMKGPVRGRQRYAGFEAETLGYNHMGTGLVFRNTKLDRNGSRTESLGQILPGRALVPAFDAVADDAIRLYHTKRSRDYQSMRAEYGIPVLVGFKAKVEKLSSQPALGHQERHPTVAAGDVHMTDRDDNEDGIRAKG</sequence>
<accession>A0ACB6R550</accession>
<evidence type="ECO:0000313" key="1">
    <source>
        <dbReference type="EMBL" id="KAF2473422.1"/>
    </source>
</evidence>
<proteinExistence type="predicted"/>
<gene>
    <name evidence="1" type="ORF">BDR25DRAFT_312489</name>
</gene>
<dbReference type="EMBL" id="MU003500">
    <property type="protein sequence ID" value="KAF2473422.1"/>
    <property type="molecule type" value="Genomic_DNA"/>
</dbReference>